<dbReference type="PROSITE" id="PS50889">
    <property type="entry name" value="S4"/>
    <property type="match status" value="1"/>
</dbReference>
<feature type="domain" description="RNA-binding S4" evidence="6">
    <location>
        <begin position="9"/>
        <end position="70"/>
    </location>
</feature>
<dbReference type="InterPro" id="IPR036986">
    <property type="entry name" value="S4_RNA-bd_sf"/>
</dbReference>
<evidence type="ECO:0000313" key="7">
    <source>
        <dbReference type="EMBL" id="MBB4662341.1"/>
    </source>
</evidence>
<accession>A0A840IDL3</accession>
<organism evidence="7 8">
    <name type="scientific">Conexibacter arvalis</name>
    <dbReference type="NCBI Taxonomy" id="912552"/>
    <lineage>
        <taxon>Bacteria</taxon>
        <taxon>Bacillati</taxon>
        <taxon>Actinomycetota</taxon>
        <taxon>Thermoleophilia</taxon>
        <taxon>Solirubrobacterales</taxon>
        <taxon>Conexibacteraceae</taxon>
        <taxon>Conexibacter</taxon>
    </lineage>
</organism>
<evidence type="ECO:0000256" key="2">
    <source>
        <dbReference type="ARBA" id="ARBA00022884"/>
    </source>
</evidence>
<sequence length="133" mass="15194">MHELLTEPQRVDRWLWVARLVKTRALGAEAVKAGRVSVNGAQVKPSKEVRPGDELEFRSGELRTTVTIRGTMKMRGPAPVAQQLYEESEESVALRERVLEQRRLAAQQQLPDGGGRPTKRDRRRMERLRGRGR</sequence>
<dbReference type="Gene3D" id="3.10.290.10">
    <property type="entry name" value="RNA-binding S4 domain"/>
    <property type="match status" value="1"/>
</dbReference>
<evidence type="ECO:0000256" key="1">
    <source>
        <dbReference type="ARBA" id="ARBA00008396"/>
    </source>
</evidence>
<evidence type="ECO:0000256" key="3">
    <source>
        <dbReference type="ARBA" id="ARBA00023125"/>
    </source>
</evidence>
<proteinExistence type="inferred from homology"/>
<reference evidence="7 8" key="1">
    <citation type="submission" date="2020-08" db="EMBL/GenBank/DDBJ databases">
        <title>Genomic Encyclopedia of Archaeal and Bacterial Type Strains, Phase II (KMG-II): from individual species to whole genera.</title>
        <authorList>
            <person name="Goeker M."/>
        </authorList>
    </citation>
    <scope>NUCLEOTIDE SEQUENCE [LARGE SCALE GENOMIC DNA]</scope>
    <source>
        <strain evidence="7 8">DSM 23288</strain>
    </source>
</reference>
<dbReference type="AlphaFoldDB" id="A0A840IDL3"/>
<feature type="compositionally biased region" description="Basic and acidic residues" evidence="5">
    <location>
        <begin position="123"/>
        <end position="133"/>
    </location>
</feature>
<name>A0A840IDL3_9ACTN</name>
<dbReference type="Pfam" id="PF01479">
    <property type="entry name" value="S4"/>
    <property type="match status" value="1"/>
</dbReference>
<keyword evidence="3" id="KW-0238">DNA-binding</keyword>
<protein>
    <submittedName>
        <fullName evidence="7">Ribosome-associated heat shock protein Hsp15</fullName>
    </submittedName>
</protein>
<feature type="region of interest" description="Disordered" evidence="5">
    <location>
        <begin position="103"/>
        <end position="133"/>
    </location>
</feature>
<dbReference type="Proteomes" id="UP000585272">
    <property type="component" value="Unassembled WGS sequence"/>
</dbReference>
<dbReference type="CDD" id="cd00165">
    <property type="entry name" value="S4"/>
    <property type="match status" value="1"/>
</dbReference>
<evidence type="ECO:0000256" key="5">
    <source>
        <dbReference type="SAM" id="MobiDB-lite"/>
    </source>
</evidence>
<dbReference type="InterPro" id="IPR002942">
    <property type="entry name" value="S4_RNA-bd"/>
</dbReference>
<keyword evidence="8" id="KW-1185">Reference proteome</keyword>
<dbReference type="EMBL" id="JACHNU010000002">
    <property type="protein sequence ID" value="MBB4662341.1"/>
    <property type="molecule type" value="Genomic_DNA"/>
</dbReference>
<evidence type="ECO:0000313" key="8">
    <source>
        <dbReference type="Proteomes" id="UP000585272"/>
    </source>
</evidence>
<dbReference type="SMART" id="SM00363">
    <property type="entry name" value="S4"/>
    <property type="match status" value="1"/>
</dbReference>
<dbReference type="GO" id="GO:0003677">
    <property type="term" value="F:DNA binding"/>
    <property type="evidence" value="ECO:0007669"/>
    <property type="project" value="UniProtKB-KW"/>
</dbReference>
<comment type="similarity">
    <text evidence="1">Belongs to the HSP15 family.</text>
</comment>
<dbReference type="RefSeq" id="WP_343075561.1">
    <property type="nucleotide sequence ID" value="NZ_JACHNU010000002.1"/>
</dbReference>
<comment type="caution">
    <text evidence="7">The sequence shown here is derived from an EMBL/GenBank/DDBJ whole genome shotgun (WGS) entry which is preliminary data.</text>
</comment>
<dbReference type="PIRSF" id="PIRSF016821">
    <property type="entry name" value="HSP15"/>
    <property type="match status" value="1"/>
</dbReference>
<evidence type="ECO:0000256" key="4">
    <source>
        <dbReference type="PROSITE-ProRule" id="PRU00182"/>
    </source>
</evidence>
<keyword evidence="7" id="KW-0346">Stress response</keyword>
<dbReference type="GO" id="GO:0043023">
    <property type="term" value="F:ribosomal large subunit binding"/>
    <property type="evidence" value="ECO:0007669"/>
    <property type="project" value="InterPro"/>
</dbReference>
<evidence type="ECO:0000259" key="6">
    <source>
        <dbReference type="SMART" id="SM00363"/>
    </source>
</evidence>
<dbReference type="SUPFAM" id="SSF55174">
    <property type="entry name" value="Alpha-L RNA-binding motif"/>
    <property type="match status" value="1"/>
</dbReference>
<dbReference type="GO" id="GO:0034605">
    <property type="term" value="P:cellular response to heat"/>
    <property type="evidence" value="ECO:0007669"/>
    <property type="project" value="InterPro"/>
</dbReference>
<dbReference type="InterPro" id="IPR025708">
    <property type="entry name" value="HSP15"/>
</dbReference>
<gene>
    <name evidence="7" type="ORF">BDZ31_001927</name>
</gene>
<keyword evidence="2 4" id="KW-0694">RNA-binding</keyword>
<dbReference type="GO" id="GO:0003727">
    <property type="term" value="F:single-stranded RNA binding"/>
    <property type="evidence" value="ECO:0007669"/>
    <property type="project" value="InterPro"/>
</dbReference>